<keyword evidence="4" id="KW-1185">Reference proteome</keyword>
<comment type="caution">
    <text evidence="3">The sequence shown here is derived from an EMBL/GenBank/DDBJ whole genome shotgun (WGS) entry which is preliminary data.</text>
</comment>
<feature type="domain" description="DUF222" evidence="2">
    <location>
        <begin position="89"/>
        <end position="224"/>
    </location>
</feature>
<dbReference type="EMBL" id="PPXC01000005">
    <property type="protein sequence ID" value="POH73782.1"/>
    <property type="molecule type" value="Genomic_DNA"/>
</dbReference>
<dbReference type="AlphaFoldDB" id="A0A2S3ZXY1"/>
<proteinExistence type="predicted"/>
<evidence type="ECO:0000313" key="4">
    <source>
        <dbReference type="Proteomes" id="UP000237061"/>
    </source>
</evidence>
<evidence type="ECO:0000256" key="1">
    <source>
        <dbReference type="SAM" id="MobiDB-lite"/>
    </source>
</evidence>
<dbReference type="InterPro" id="IPR003870">
    <property type="entry name" value="DUF222"/>
</dbReference>
<sequence>MGGSVNFPDGWEGSSTTAAVAELVAGIVLPSIEPLATDMAAVSSLPRLPSLNRGPDGTGVAPSQLALVQAFMDECVGIVAAFNALQNRAAASLATVLERFATAAEAERRLLGLDAWQNEVSTAGTNAEIATILGISEAAANGLVDHSTVMVRELPATHERLASGELGWPYAVIIAEETTLLRNNNLPTDGVTEYETLLLEKARDCSLNSFKDKARRLRERLHPESIPAAPATPAGAGP</sequence>
<reference evidence="3 4" key="1">
    <citation type="submission" date="2018-01" db="EMBL/GenBank/DDBJ databases">
        <title>Arthrobacter sp. nov., from glaciers in China.</title>
        <authorList>
            <person name="Liu Q."/>
            <person name="Xin Y.-H."/>
        </authorList>
    </citation>
    <scope>NUCLEOTIDE SEQUENCE [LARGE SCALE GENOMIC DNA]</scope>
    <source>
        <strain evidence="3 4">HLT2-12-2</strain>
    </source>
</reference>
<accession>A0A2S3ZXY1</accession>
<organism evidence="3 4">
    <name type="scientific">Arthrobacter glacialis</name>
    <dbReference type="NCBI Taxonomy" id="1664"/>
    <lineage>
        <taxon>Bacteria</taxon>
        <taxon>Bacillati</taxon>
        <taxon>Actinomycetota</taxon>
        <taxon>Actinomycetes</taxon>
        <taxon>Micrococcales</taxon>
        <taxon>Micrococcaceae</taxon>
        <taxon>Arthrobacter</taxon>
    </lineage>
</organism>
<name>A0A2S3ZXY1_ARTGL</name>
<gene>
    <name evidence="3" type="ORF">CVS27_07585</name>
</gene>
<feature type="region of interest" description="Disordered" evidence="1">
    <location>
        <begin position="219"/>
        <end position="238"/>
    </location>
</feature>
<dbReference type="Proteomes" id="UP000237061">
    <property type="component" value="Unassembled WGS sequence"/>
</dbReference>
<dbReference type="RefSeq" id="WP_103465137.1">
    <property type="nucleotide sequence ID" value="NZ_PPXC01000005.1"/>
</dbReference>
<protein>
    <recommendedName>
        <fullName evidence="2">DUF222 domain-containing protein</fullName>
    </recommendedName>
</protein>
<feature type="compositionally biased region" description="Low complexity" evidence="1">
    <location>
        <begin position="227"/>
        <end position="238"/>
    </location>
</feature>
<evidence type="ECO:0000313" key="3">
    <source>
        <dbReference type="EMBL" id="POH73782.1"/>
    </source>
</evidence>
<evidence type="ECO:0000259" key="2">
    <source>
        <dbReference type="Pfam" id="PF02720"/>
    </source>
</evidence>
<dbReference type="Pfam" id="PF02720">
    <property type="entry name" value="DUF222"/>
    <property type="match status" value="1"/>
</dbReference>